<dbReference type="InterPro" id="IPR029069">
    <property type="entry name" value="HotDog_dom_sf"/>
</dbReference>
<evidence type="ECO:0000259" key="1">
    <source>
        <dbReference type="Pfam" id="PF03061"/>
    </source>
</evidence>
<dbReference type="AlphaFoldDB" id="A0A6A5WZL5"/>
<dbReference type="PANTHER" id="PTHR47260">
    <property type="entry name" value="UPF0644 PROTEIN PB2B4.06"/>
    <property type="match status" value="1"/>
</dbReference>
<dbReference type="Proteomes" id="UP000799779">
    <property type="component" value="Unassembled WGS sequence"/>
</dbReference>
<proteinExistence type="predicted"/>
<evidence type="ECO:0000313" key="2">
    <source>
        <dbReference type="EMBL" id="KAF2007152.1"/>
    </source>
</evidence>
<accession>A0A6A5WZL5</accession>
<dbReference type="SUPFAM" id="SSF54637">
    <property type="entry name" value="Thioesterase/thiol ester dehydrase-isomerase"/>
    <property type="match status" value="1"/>
</dbReference>
<evidence type="ECO:0000313" key="3">
    <source>
        <dbReference type="Proteomes" id="UP000799779"/>
    </source>
</evidence>
<reference evidence="2" key="1">
    <citation type="journal article" date="2020" name="Stud. Mycol.">
        <title>101 Dothideomycetes genomes: a test case for predicting lifestyles and emergence of pathogens.</title>
        <authorList>
            <person name="Haridas S."/>
            <person name="Albert R."/>
            <person name="Binder M."/>
            <person name="Bloem J."/>
            <person name="Labutti K."/>
            <person name="Salamov A."/>
            <person name="Andreopoulos B."/>
            <person name="Baker S."/>
            <person name="Barry K."/>
            <person name="Bills G."/>
            <person name="Bluhm B."/>
            <person name="Cannon C."/>
            <person name="Castanera R."/>
            <person name="Culley D."/>
            <person name="Daum C."/>
            <person name="Ezra D."/>
            <person name="Gonzalez J."/>
            <person name="Henrissat B."/>
            <person name="Kuo A."/>
            <person name="Liang C."/>
            <person name="Lipzen A."/>
            <person name="Lutzoni F."/>
            <person name="Magnuson J."/>
            <person name="Mondo S."/>
            <person name="Nolan M."/>
            <person name="Ohm R."/>
            <person name="Pangilinan J."/>
            <person name="Park H.-J."/>
            <person name="Ramirez L."/>
            <person name="Alfaro M."/>
            <person name="Sun H."/>
            <person name="Tritt A."/>
            <person name="Yoshinaga Y."/>
            <person name="Zwiers L.-H."/>
            <person name="Turgeon B."/>
            <person name="Goodwin S."/>
            <person name="Spatafora J."/>
            <person name="Crous P."/>
            <person name="Grigoriev I."/>
        </authorList>
    </citation>
    <scope>NUCLEOTIDE SEQUENCE</scope>
    <source>
        <strain evidence="2">CBS 123094</strain>
    </source>
</reference>
<dbReference type="InterPro" id="IPR006683">
    <property type="entry name" value="Thioestr_dom"/>
</dbReference>
<name>A0A6A5WZL5_9PLEO</name>
<protein>
    <recommendedName>
        <fullName evidence="1">Thioesterase domain-containing protein</fullName>
    </recommendedName>
</protein>
<feature type="domain" description="Thioesterase" evidence="1">
    <location>
        <begin position="93"/>
        <end position="175"/>
    </location>
</feature>
<organism evidence="2 3">
    <name type="scientific">Amniculicola lignicola CBS 123094</name>
    <dbReference type="NCBI Taxonomy" id="1392246"/>
    <lineage>
        <taxon>Eukaryota</taxon>
        <taxon>Fungi</taxon>
        <taxon>Dikarya</taxon>
        <taxon>Ascomycota</taxon>
        <taxon>Pezizomycotina</taxon>
        <taxon>Dothideomycetes</taxon>
        <taxon>Pleosporomycetidae</taxon>
        <taxon>Pleosporales</taxon>
        <taxon>Amniculicolaceae</taxon>
        <taxon>Amniculicola</taxon>
    </lineage>
</organism>
<keyword evidence="3" id="KW-1185">Reference proteome</keyword>
<dbReference type="OrthoDB" id="506431at2759"/>
<dbReference type="InterPro" id="IPR052061">
    <property type="entry name" value="PTE-AB_protein"/>
</dbReference>
<dbReference type="Gene3D" id="3.10.129.10">
    <property type="entry name" value="Hotdog Thioesterase"/>
    <property type="match status" value="1"/>
</dbReference>
<sequence>MAATIAHLSQTPWCRDLLESADWTPTSTDSRTPKSNTEDSFFAETLGTSRTIRHCLTLRPTKLEGENTEDEMQIREVRTIMELGDGLNGHPKIAHGGFVATMLDEVCGVLMTLNMVRRMQKMGNGEYLSGFTAYLNTNYKKPVPAPSIVLCTARLAKKDGKKIYVSGTIEDGMGTVFTTGEGMFIEIRKTKL</sequence>
<dbReference type="PANTHER" id="PTHR47260:SF3">
    <property type="entry name" value="THIOESTERASE FAMILY PROTEIN (AFU_ORTHOLOGUE AFUA_7G03960)"/>
    <property type="match status" value="1"/>
</dbReference>
<dbReference type="Pfam" id="PF03061">
    <property type="entry name" value="4HBT"/>
    <property type="match status" value="1"/>
</dbReference>
<gene>
    <name evidence="2" type="ORF">P154DRAFT_569849</name>
</gene>
<dbReference type="EMBL" id="ML977558">
    <property type="protein sequence ID" value="KAF2007152.1"/>
    <property type="molecule type" value="Genomic_DNA"/>
</dbReference>
<dbReference type="CDD" id="cd03443">
    <property type="entry name" value="PaaI_thioesterase"/>
    <property type="match status" value="1"/>
</dbReference>